<protein>
    <submittedName>
        <fullName evidence="1">Uncharacterized protein</fullName>
    </submittedName>
</protein>
<dbReference type="Proteomes" id="UP000500857">
    <property type="component" value="Chromosome"/>
</dbReference>
<reference evidence="1 2" key="1">
    <citation type="submission" date="2020-04" db="EMBL/GenBank/DDBJ databases">
        <authorList>
            <person name="Basu S."/>
            <person name="Maruthanayagam V."/>
            <person name="Chakraborty S."/>
            <person name="Pramanik A."/>
            <person name="Mukherjee J."/>
            <person name="Brink B."/>
        </authorList>
    </citation>
    <scope>NUCLEOTIDE SEQUENCE [LARGE SCALE GENOMIC DNA]</scope>
    <source>
        <strain evidence="1 2">AP17</strain>
    </source>
</reference>
<accession>A0A6H1TVH7</accession>
<name>A0A6H1TVH7_9CYAN</name>
<dbReference type="AlphaFoldDB" id="A0A6H1TVH7"/>
<keyword evidence="2" id="KW-1185">Reference proteome</keyword>
<gene>
    <name evidence="1" type="ORF">HCG48_00945</name>
</gene>
<dbReference type="KEGG" id="oxy:HCG48_00945"/>
<dbReference type="EMBL" id="CP051167">
    <property type="protein sequence ID" value="QIZ69329.1"/>
    <property type="molecule type" value="Genomic_DNA"/>
</dbReference>
<organism evidence="1 2">
    <name type="scientific">Oxynema aestuarii AP17</name>
    <dbReference type="NCBI Taxonomy" id="2064643"/>
    <lineage>
        <taxon>Bacteria</taxon>
        <taxon>Bacillati</taxon>
        <taxon>Cyanobacteriota</taxon>
        <taxon>Cyanophyceae</taxon>
        <taxon>Oscillatoriophycideae</taxon>
        <taxon>Oscillatoriales</taxon>
        <taxon>Oscillatoriaceae</taxon>
        <taxon>Oxynema</taxon>
        <taxon>Oxynema aestuarii</taxon>
    </lineage>
</organism>
<proteinExistence type="predicted"/>
<evidence type="ECO:0000313" key="1">
    <source>
        <dbReference type="EMBL" id="QIZ69329.1"/>
    </source>
</evidence>
<sequence>MSKSKKPAKNQPSASAIAGGIQLDEGLFGVKIIDRLSKEERNMVLLKREIKEFAEFLEDLVEPLDIEELESQISSILKTEDIEVNKRNLKIYLNYIKNKINLPCHLTGIEPFAWEENYFESPPNLQKKIPKPKAILPSFEDVFLLLGFEENVSLEEGIRVQVKRTSDRRKFVLPLADLEVYGDIDNSYKENHELLNMYEIWFVNY</sequence>
<dbReference type="RefSeq" id="WP_168567486.1">
    <property type="nucleotide sequence ID" value="NZ_CP051167.1"/>
</dbReference>
<evidence type="ECO:0000313" key="2">
    <source>
        <dbReference type="Proteomes" id="UP000500857"/>
    </source>
</evidence>